<organism evidence="2 4">
    <name type="scientific">Ficus carica</name>
    <name type="common">Common fig</name>
    <dbReference type="NCBI Taxonomy" id="3494"/>
    <lineage>
        <taxon>Eukaryota</taxon>
        <taxon>Viridiplantae</taxon>
        <taxon>Streptophyta</taxon>
        <taxon>Embryophyta</taxon>
        <taxon>Tracheophyta</taxon>
        <taxon>Spermatophyta</taxon>
        <taxon>Magnoliopsida</taxon>
        <taxon>eudicotyledons</taxon>
        <taxon>Gunneridae</taxon>
        <taxon>Pentapetalae</taxon>
        <taxon>rosids</taxon>
        <taxon>fabids</taxon>
        <taxon>Rosales</taxon>
        <taxon>Moraceae</taxon>
        <taxon>Ficeae</taxon>
        <taxon>Ficus</taxon>
    </lineage>
</organism>
<proteinExistence type="predicted"/>
<dbReference type="Proteomes" id="UP001187192">
    <property type="component" value="Unassembled WGS sequence"/>
</dbReference>
<gene>
    <name evidence="2" type="ORF">TIFTF001_039129</name>
    <name evidence="3" type="ORF">TIFTF001_039132</name>
</gene>
<feature type="compositionally biased region" description="Basic and acidic residues" evidence="1">
    <location>
        <begin position="18"/>
        <end position="38"/>
    </location>
</feature>
<comment type="caution">
    <text evidence="2">The sequence shown here is derived from an EMBL/GenBank/DDBJ whole genome shotgun (WGS) entry which is preliminary data.</text>
</comment>
<sequence length="70" mass="8082">MLRLYRMPNMAHAPPLDSLHHKDQTFEHHAPRMNEHHISNTSDTNLHSTHASQLQYGHDEGIETSKLQSC</sequence>
<feature type="region of interest" description="Disordered" evidence="1">
    <location>
        <begin position="1"/>
        <end position="70"/>
    </location>
</feature>
<feature type="compositionally biased region" description="Polar residues" evidence="1">
    <location>
        <begin position="39"/>
        <end position="55"/>
    </location>
</feature>
<evidence type="ECO:0000313" key="4">
    <source>
        <dbReference type="Proteomes" id="UP001187192"/>
    </source>
</evidence>
<protein>
    <submittedName>
        <fullName evidence="2">Uncharacterized protein</fullName>
    </submittedName>
</protein>
<keyword evidence="4" id="KW-1185">Reference proteome</keyword>
<dbReference type="EMBL" id="BTGU01001026">
    <property type="protein sequence ID" value="GMN70087.1"/>
    <property type="molecule type" value="Genomic_DNA"/>
</dbReference>
<reference evidence="2" key="1">
    <citation type="submission" date="2023-07" db="EMBL/GenBank/DDBJ databases">
        <title>draft genome sequence of fig (Ficus carica).</title>
        <authorList>
            <person name="Takahashi T."/>
            <person name="Nishimura K."/>
        </authorList>
    </citation>
    <scope>NUCLEOTIDE SEQUENCE</scope>
</reference>
<evidence type="ECO:0000313" key="3">
    <source>
        <dbReference type="EMBL" id="GMN70087.1"/>
    </source>
</evidence>
<dbReference type="AlphaFoldDB" id="A0AA88JDM6"/>
<name>A0AA88JDM6_FICCA</name>
<evidence type="ECO:0000313" key="2">
    <source>
        <dbReference type="EMBL" id="GMN70084.1"/>
    </source>
</evidence>
<evidence type="ECO:0000256" key="1">
    <source>
        <dbReference type="SAM" id="MobiDB-lite"/>
    </source>
</evidence>
<accession>A0AA88JDM6</accession>
<dbReference type="EMBL" id="BTGU01001025">
    <property type="protein sequence ID" value="GMN70084.1"/>
    <property type="molecule type" value="Genomic_DNA"/>
</dbReference>